<evidence type="ECO:0000256" key="8">
    <source>
        <dbReference type="ARBA" id="ARBA00022729"/>
    </source>
</evidence>
<keyword evidence="12" id="KW-0449">Lipoprotein</keyword>
<dbReference type="GO" id="GO:0005576">
    <property type="term" value="C:extracellular region"/>
    <property type="evidence" value="ECO:0007669"/>
    <property type="project" value="UniProtKB-SubCell"/>
</dbReference>
<evidence type="ECO:0000256" key="14">
    <source>
        <dbReference type="PROSITE-ProRule" id="PRU01356"/>
    </source>
</evidence>
<evidence type="ECO:0000256" key="17">
    <source>
        <dbReference type="SAM" id="SignalP"/>
    </source>
</evidence>
<keyword evidence="14" id="KW-0349">Heme</keyword>
<feature type="transmembrane region" description="Helical" evidence="16">
    <location>
        <begin position="334"/>
        <end position="358"/>
    </location>
</feature>
<reference evidence="19 20" key="3">
    <citation type="journal article" date="2017" name="Mol. Plant Pathol.">
        <title>A gapless genome sequence of the fungus Botrytis cinerea.</title>
        <authorList>
            <person name="Van Kan J.A."/>
            <person name="Stassen J.H."/>
            <person name="Mosbach A."/>
            <person name="Van Der Lee T.A."/>
            <person name="Faino L."/>
            <person name="Farmer A.D."/>
            <person name="Papasotiriou D.G."/>
            <person name="Zhou S."/>
            <person name="Seidl M.F."/>
            <person name="Cottam E."/>
            <person name="Edel D."/>
            <person name="Hahn M."/>
            <person name="Schwartz D.C."/>
            <person name="Dietrich R.A."/>
            <person name="Widdison S."/>
            <person name="Scalliet G."/>
        </authorList>
    </citation>
    <scope>NUCLEOTIDE SEQUENCE [LARGE SCALE GENOMIC DNA]</scope>
    <source>
        <strain evidence="19 20">B05.10</strain>
    </source>
</reference>
<evidence type="ECO:0000256" key="7">
    <source>
        <dbReference type="ARBA" id="ARBA00022692"/>
    </source>
</evidence>
<evidence type="ECO:0000256" key="16">
    <source>
        <dbReference type="SAM" id="Phobius"/>
    </source>
</evidence>
<dbReference type="GO" id="GO:0046872">
    <property type="term" value="F:metal ion binding"/>
    <property type="evidence" value="ECO:0007669"/>
    <property type="project" value="UniProtKB-UniRule"/>
</dbReference>
<feature type="disulfide bond" evidence="14">
    <location>
        <begin position="58"/>
        <end position="91"/>
    </location>
</feature>
<dbReference type="InterPro" id="IPR008427">
    <property type="entry name" value="Extracellular_membr_CFEM_dom"/>
</dbReference>
<organism evidence="19 20">
    <name type="scientific">Botryotinia fuckeliana (strain B05.10)</name>
    <name type="common">Noble rot fungus</name>
    <name type="synonym">Botrytis cinerea</name>
    <dbReference type="NCBI Taxonomy" id="332648"/>
    <lineage>
        <taxon>Eukaryota</taxon>
        <taxon>Fungi</taxon>
        <taxon>Dikarya</taxon>
        <taxon>Ascomycota</taxon>
        <taxon>Pezizomycotina</taxon>
        <taxon>Leotiomycetes</taxon>
        <taxon>Helotiales</taxon>
        <taxon>Sclerotiniaceae</taxon>
        <taxon>Botrytis</taxon>
    </lineage>
</organism>
<evidence type="ECO:0000256" key="5">
    <source>
        <dbReference type="ARBA" id="ARBA00022525"/>
    </source>
</evidence>
<feature type="transmembrane region" description="Helical" evidence="16">
    <location>
        <begin position="215"/>
        <end position="236"/>
    </location>
</feature>
<evidence type="ECO:0000256" key="2">
    <source>
        <dbReference type="ARBA" id="ARBA00004589"/>
    </source>
</evidence>
<feature type="compositionally biased region" description="Basic and acidic residues" evidence="15">
    <location>
        <begin position="469"/>
        <end position="484"/>
    </location>
</feature>
<reference evidence="19 20" key="2">
    <citation type="journal article" date="2012" name="Eukaryot. Cell">
        <title>Genome update of Botrytis cinerea strains B05.10 and T4.</title>
        <authorList>
            <person name="Staats M."/>
            <person name="van Kan J.A."/>
        </authorList>
    </citation>
    <scope>NUCLEOTIDE SEQUENCE [LARGE SCALE GENOMIC DNA]</scope>
    <source>
        <strain evidence="19 20">B05.10</strain>
    </source>
</reference>
<keyword evidence="6" id="KW-0336">GPI-anchor</keyword>
<evidence type="ECO:0000256" key="6">
    <source>
        <dbReference type="ARBA" id="ARBA00022622"/>
    </source>
</evidence>
<feature type="transmembrane region" description="Helical" evidence="16">
    <location>
        <begin position="101"/>
        <end position="119"/>
    </location>
</feature>
<comment type="similarity">
    <text evidence="4">Belongs to the RBT5 family.</text>
</comment>
<evidence type="ECO:0000256" key="1">
    <source>
        <dbReference type="ARBA" id="ARBA00004141"/>
    </source>
</evidence>
<keyword evidence="9 16" id="KW-1133">Transmembrane helix</keyword>
<dbReference type="GeneID" id="36394926"/>
<proteinExistence type="inferred from homology"/>
<evidence type="ECO:0000256" key="3">
    <source>
        <dbReference type="ARBA" id="ARBA00004613"/>
    </source>
</evidence>
<feature type="transmembrane region" description="Helical" evidence="16">
    <location>
        <begin position="256"/>
        <end position="278"/>
    </location>
</feature>
<evidence type="ECO:0000256" key="11">
    <source>
        <dbReference type="ARBA" id="ARBA00023157"/>
    </source>
</evidence>
<evidence type="ECO:0000256" key="12">
    <source>
        <dbReference type="ARBA" id="ARBA00023288"/>
    </source>
</evidence>
<feature type="region of interest" description="Disordered" evidence="15">
    <location>
        <begin position="432"/>
        <end position="507"/>
    </location>
</feature>
<dbReference type="PANTHER" id="PTHR33048">
    <property type="entry name" value="PTH11-LIKE INTEGRAL MEMBRANE PROTEIN (AFU_ORTHOLOGUE AFUA_5G11245)"/>
    <property type="match status" value="1"/>
</dbReference>
<dbReference type="InterPro" id="IPR049326">
    <property type="entry name" value="Rhodopsin_dom_fungi"/>
</dbReference>
<accession>A0A384K4Y4</accession>
<feature type="transmembrane region" description="Helical" evidence="16">
    <location>
        <begin position="299"/>
        <end position="322"/>
    </location>
</feature>
<dbReference type="Pfam" id="PF05730">
    <property type="entry name" value="CFEM"/>
    <property type="match status" value="1"/>
</dbReference>
<evidence type="ECO:0000256" key="13">
    <source>
        <dbReference type="ARBA" id="ARBA00038359"/>
    </source>
</evidence>
<dbReference type="OrthoDB" id="2496787at2759"/>
<feature type="disulfide bond" evidence="14">
    <location>
        <begin position="39"/>
        <end position="70"/>
    </location>
</feature>
<feature type="chain" id="PRO_5016566065" description="CFEM domain-containing protein" evidence="17">
    <location>
        <begin position="22"/>
        <end position="507"/>
    </location>
</feature>
<reference evidence="19 20" key="1">
    <citation type="journal article" date="2011" name="PLoS Genet.">
        <title>Genomic analysis of the necrotrophic fungal pathogens Sclerotinia sclerotiorum and Botrytis cinerea.</title>
        <authorList>
            <person name="Amselem J."/>
            <person name="Cuomo C.A."/>
            <person name="van Kan J.A."/>
            <person name="Viaud M."/>
            <person name="Benito E.P."/>
            <person name="Couloux A."/>
            <person name="Coutinho P.M."/>
            <person name="de Vries R.P."/>
            <person name="Dyer P.S."/>
            <person name="Fillinger S."/>
            <person name="Fournier E."/>
            <person name="Gout L."/>
            <person name="Hahn M."/>
            <person name="Kohn L."/>
            <person name="Lapalu N."/>
            <person name="Plummer K.M."/>
            <person name="Pradier J.M."/>
            <person name="Quevillon E."/>
            <person name="Sharon A."/>
            <person name="Simon A."/>
            <person name="ten Have A."/>
            <person name="Tudzynski B."/>
            <person name="Tudzynski P."/>
            <person name="Wincker P."/>
            <person name="Andrew M."/>
            <person name="Anthouard V."/>
            <person name="Beever R.E."/>
            <person name="Beffa R."/>
            <person name="Benoit I."/>
            <person name="Bouzid O."/>
            <person name="Brault B."/>
            <person name="Chen Z."/>
            <person name="Choquer M."/>
            <person name="Collemare J."/>
            <person name="Cotton P."/>
            <person name="Danchin E.G."/>
            <person name="Da Silva C."/>
            <person name="Gautier A."/>
            <person name="Giraud C."/>
            <person name="Giraud T."/>
            <person name="Gonzalez C."/>
            <person name="Grossetete S."/>
            <person name="Guldener U."/>
            <person name="Henrissat B."/>
            <person name="Howlett B.J."/>
            <person name="Kodira C."/>
            <person name="Kretschmer M."/>
            <person name="Lappartient A."/>
            <person name="Leroch M."/>
            <person name="Levis C."/>
            <person name="Mauceli E."/>
            <person name="Neuveglise C."/>
            <person name="Oeser B."/>
            <person name="Pearson M."/>
            <person name="Poulain J."/>
            <person name="Poussereau N."/>
            <person name="Quesneville H."/>
            <person name="Rascle C."/>
            <person name="Schumacher J."/>
            <person name="Segurens B."/>
            <person name="Sexton A."/>
            <person name="Silva E."/>
            <person name="Sirven C."/>
            <person name="Soanes D.M."/>
            <person name="Talbot N.J."/>
            <person name="Templeton M."/>
            <person name="Yandava C."/>
            <person name="Yarden O."/>
            <person name="Zeng Q."/>
            <person name="Rollins J.A."/>
            <person name="Lebrun M.H."/>
            <person name="Dickman M."/>
        </authorList>
    </citation>
    <scope>NUCLEOTIDE SEQUENCE [LARGE SCALE GENOMIC DNA]</scope>
    <source>
        <strain evidence="19 20">B05.10</strain>
    </source>
</reference>
<evidence type="ECO:0000256" key="10">
    <source>
        <dbReference type="ARBA" id="ARBA00023136"/>
    </source>
</evidence>
<dbReference type="EMBL" id="CP009819">
    <property type="protein sequence ID" value="ATZ57714.1"/>
    <property type="molecule type" value="Genomic_DNA"/>
</dbReference>
<dbReference type="PANTHER" id="PTHR33048:SF143">
    <property type="entry name" value="EXTRACELLULAR MEMBRANE PROTEIN CFEM DOMAIN-CONTAINING PROTEIN-RELATED"/>
    <property type="match status" value="1"/>
</dbReference>
<evidence type="ECO:0000256" key="4">
    <source>
        <dbReference type="ARBA" id="ARBA00010031"/>
    </source>
</evidence>
<feature type="binding site" description="axial binding residue" evidence="14">
    <location>
        <position position="53"/>
    </location>
    <ligand>
        <name>heme</name>
        <dbReference type="ChEBI" id="CHEBI:30413"/>
    </ligand>
    <ligandPart>
        <name>Fe</name>
        <dbReference type="ChEBI" id="CHEBI:18248"/>
    </ligandPart>
</feature>
<comment type="subcellular location">
    <subcellularLocation>
        <location evidence="2">Membrane</location>
        <topology evidence="2">Lipid-anchor</topology>
        <topology evidence="2">GPI-anchor</topology>
    </subcellularLocation>
    <subcellularLocation>
        <location evidence="1">Membrane</location>
        <topology evidence="1">Multi-pass membrane protein</topology>
    </subcellularLocation>
    <subcellularLocation>
        <location evidence="3">Secreted</location>
    </subcellularLocation>
</comment>
<dbReference type="VEuPathDB" id="FungiDB:Bcin15g02580"/>
<evidence type="ECO:0000313" key="19">
    <source>
        <dbReference type="EMBL" id="ATZ57714.1"/>
    </source>
</evidence>
<protein>
    <recommendedName>
        <fullName evidence="18">CFEM domain-containing protein</fullName>
    </recommendedName>
</protein>
<dbReference type="SMART" id="SM00747">
    <property type="entry name" value="CFEM"/>
    <property type="match status" value="1"/>
</dbReference>
<dbReference type="Pfam" id="PF20684">
    <property type="entry name" value="Fung_rhodopsin"/>
    <property type="match status" value="1"/>
</dbReference>
<keyword evidence="5" id="KW-0964">Secreted</keyword>
<keyword evidence="14" id="KW-0479">Metal-binding</keyword>
<dbReference type="InterPro" id="IPR052337">
    <property type="entry name" value="SAT4-like"/>
</dbReference>
<comment type="similarity">
    <text evidence="13">Belongs to the SAT4 family.</text>
</comment>
<feature type="disulfide bond" evidence="14">
    <location>
        <begin position="49"/>
        <end position="56"/>
    </location>
</feature>
<sequence length="507" mass="56599">MRVFAWLSLLCAVLPVNFVAASLSITDVVEALPSCALTCLTTALANSTCSPTDQECICTNVPLNTEVNICVMGQCTIKEALSTKNITSVACNAPVRDKRNLYNWISNSFVVAAWIAYLLRIASRFTSDTQLWWDDYVATFVMIVGLPQAVINVRGLTGNGLGKDIWTLDFKNISDMIRWFYAAEILYFAQVNLIKVSILFFFLRLFPERKIRWTIWGTIIANLLIFIIIDLLAALQCRPISFYWKRWDGEHSGKCLNINALAFSSAGVSIVMDIWMLILPLTQLYDLNLHWKKKIGVAAMLSIGIIVTVISILRLQSLIVFANTQNPTWDYVQLGYWCTVEICTAIICSSMPAIRLLLVRVFPRIAGTTQDSSNHSKSGGYDPSRRRSSVPKLASKNSYIPGRRGSHTTNQGITMMKTFDVTSSHRGMAFDKEIEEEDGTELVSRQATRSEAGTGDVERGLENTQSYESRGEGEHLSPPHEQDSSRLSSSRSINEGMVMSPRSPGWV</sequence>
<feature type="disulfide bond" evidence="14">
    <location>
        <begin position="35"/>
        <end position="75"/>
    </location>
</feature>
<dbReference type="KEGG" id="bfu:BCIN_15g02580"/>
<dbReference type="RefSeq" id="XP_024553313.1">
    <property type="nucleotide sequence ID" value="XM_024697497.1"/>
</dbReference>
<dbReference type="PROSITE" id="PS52012">
    <property type="entry name" value="CFEM"/>
    <property type="match status" value="1"/>
</dbReference>
<keyword evidence="8 17" id="KW-0732">Signal</keyword>
<feature type="domain" description="CFEM" evidence="18">
    <location>
        <begin position="8"/>
        <end position="116"/>
    </location>
</feature>
<keyword evidence="6" id="KW-0325">Glycoprotein</keyword>
<dbReference type="AlphaFoldDB" id="A0A384K4Y4"/>
<evidence type="ECO:0000256" key="15">
    <source>
        <dbReference type="SAM" id="MobiDB-lite"/>
    </source>
</evidence>
<gene>
    <name evidence="19" type="ORF">BCIN_15g02580</name>
</gene>
<dbReference type="Proteomes" id="UP000001798">
    <property type="component" value="Chromosome 15"/>
</dbReference>
<name>A0A384K4Y4_BOTFB</name>
<keyword evidence="20" id="KW-1185">Reference proteome</keyword>
<evidence type="ECO:0000259" key="18">
    <source>
        <dbReference type="PROSITE" id="PS52012"/>
    </source>
</evidence>
<keyword evidence="7 16" id="KW-0812">Transmembrane</keyword>
<keyword evidence="10 16" id="KW-0472">Membrane</keyword>
<dbReference type="GO" id="GO:0098552">
    <property type="term" value="C:side of membrane"/>
    <property type="evidence" value="ECO:0007669"/>
    <property type="project" value="UniProtKB-KW"/>
</dbReference>
<evidence type="ECO:0000256" key="9">
    <source>
        <dbReference type="ARBA" id="ARBA00022989"/>
    </source>
</evidence>
<feature type="transmembrane region" description="Helical" evidence="16">
    <location>
        <begin position="179"/>
        <end position="203"/>
    </location>
</feature>
<feature type="transmembrane region" description="Helical" evidence="16">
    <location>
        <begin position="131"/>
        <end position="151"/>
    </location>
</feature>
<feature type="signal peptide" evidence="17">
    <location>
        <begin position="1"/>
        <end position="21"/>
    </location>
</feature>
<keyword evidence="14" id="KW-0408">Iron</keyword>
<keyword evidence="11 14" id="KW-1015">Disulfide bond</keyword>
<feature type="region of interest" description="Disordered" evidence="15">
    <location>
        <begin position="369"/>
        <end position="415"/>
    </location>
</feature>
<evidence type="ECO:0000313" key="20">
    <source>
        <dbReference type="Proteomes" id="UP000001798"/>
    </source>
</evidence>